<proteinExistence type="predicted"/>
<keyword evidence="4 8" id="KW-0762">Sugar transport</keyword>
<dbReference type="Pfam" id="PF02378">
    <property type="entry name" value="PTS_EIIC"/>
    <property type="match status" value="1"/>
</dbReference>
<protein>
    <recommendedName>
        <fullName evidence="8">Permease IIC component</fullName>
    </recommendedName>
</protein>
<feature type="domain" description="PTS EIIC type-3" evidence="10">
    <location>
        <begin position="9"/>
        <end position="405"/>
    </location>
</feature>
<dbReference type="PROSITE" id="PS51105">
    <property type="entry name" value="PTS_EIIC_TYPE_3"/>
    <property type="match status" value="1"/>
</dbReference>
<evidence type="ECO:0000256" key="6">
    <source>
        <dbReference type="ARBA" id="ARBA00022989"/>
    </source>
</evidence>
<gene>
    <name evidence="11" type="ORF">EXD82_00165</name>
</gene>
<organism evidence="11 12">
    <name type="scientific">Peptacetobacter hominis</name>
    <dbReference type="NCBI Taxonomy" id="2743610"/>
    <lineage>
        <taxon>Bacteria</taxon>
        <taxon>Bacillati</taxon>
        <taxon>Bacillota</taxon>
        <taxon>Clostridia</taxon>
        <taxon>Peptostreptococcales</taxon>
        <taxon>Peptostreptococcaceae</taxon>
        <taxon>Peptacetobacter</taxon>
    </lineage>
</organism>
<keyword evidence="7 8" id="KW-0472">Membrane</keyword>
<evidence type="ECO:0000256" key="2">
    <source>
        <dbReference type="ARBA" id="ARBA00022448"/>
    </source>
</evidence>
<dbReference type="GO" id="GO:0008982">
    <property type="term" value="F:protein-N(PI)-phosphohistidine-sugar phosphotransferase activity"/>
    <property type="evidence" value="ECO:0007669"/>
    <property type="project" value="UniProtKB-UniRule"/>
</dbReference>
<dbReference type="RefSeq" id="WP_142534897.1">
    <property type="nucleotide sequence ID" value="NZ_SGJB01000001.1"/>
</dbReference>
<dbReference type="OrthoDB" id="1641940at2"/>
<keyword evidence="12" id="KW-1185">Reference proteome</keyword>
<feature type="transmembrane region" description="Helical" evidence="9">
    <location>
        <begin position="133"/>
        <end position="156"/>
    </location>
</feature>
<keyword evidence="5 9" id="KW-0812">Transmembrane</keyword>
<feature type="transmembrane region" description="Helical" evidence="9">
    <location>
        <begin position="103"/>
        <end position="121"/>
    </location>
</feature>
<dbReference type="GO" id="GO:1902815">
    <property type="term" value="P:N,N'-diacetylchitobiose import"/>
    <property type="evidence" value="ECO:0007669"/>
    <property type="project" value="TreeGrafter"/>
</dbReference>
<dbReference type="InterPro" id="IPR051088">
    <property type="entry name" value="PTS_Sugar-EIIC/EIIB"/>
</dbReference>
<sequence>MFKKIEAFLNKHLVPFAHKVDKQKHLSAVKKSMVAMTPLIMIGSLCLIPEAIPNLIGQNNPISQFIINNLDTIYLPFTYGMGMMSLYVAAAIAYNLGNSYNMNIPGCLSMGIIAFLLVTLYNDPETGALSTTYLSTKGLSMGIIAPMLAVELYRWCLKKKFTIKMPEGVPDFVSSSFEMIPVSLIVIGSFLAFRLFTLNVLNCMPPEILTPILAPLIGSMDNPFGFLFLQFLSCLLFFFGIHPSVLSPITSPISNQFLAENQAAHMMGQALPHFYTGGMISPFANFTGTGVTVGLVIWCLRSRSKAQKSVGRVSLVPTLFGINEPILFGAPIVLNPIFFIPYVFGGAILGSIPAFMMHYGLLNKSWFSPPYVGVFLEGFLATGDWMAIVANLIQLVGSILIWYPFFKLFEKEELKKEKETKESSSAISAEDEALLDDLDLDF</sequence>
<dbReference type="GO" id="GO:0009401">
    <property type="term" value="P:phosphoenolpyruvate-dependent sugar phosphotransferase system"/>
    <property type="evidence" value="ECO:0007669"/>
    <property type="project" value="InterPro"/>
</dbReference>
<evidence type="ECO:0000256" key="7">
    <source>
        <dbReference type="ARBA" id="ARBA00023136"/>
    </source>
</evidence>
<dbReference type="PANTHER" id="PTHR33989">
    <property type="match status" value="1"/>
</dbReference>
<dbReference type="InterPro" id="IPR004796">
    <property type="entry name" value="PTS_IIC_cello"/>
</dbReference>
<keyword evidence="3 8" id="KW-1003">Cell membrane</keyword>
<evidence type="ECO:0000313" key="11">
    <source>
        <dbReference type="EMBL" id="TQQ85667.1"/>
    </source>
</evidence>
<comment type="function">
    <text evidence="8">The phosphoenolpyruvate-dependent sugar phosphotransferase system (PTS), a major carbohydrate active -transport system, catalyzes the phosphorylation of incoming sugar substrates concomitant with their translocation across the cell membrane.</text>
</comment>
<evidence type="ECO:0000256" key="4">
    <source>
        <dbReference type="ARBA" id="ARBA00022597"/>
    </source>
</evidence>
<dbReference type="Proteomes" id="UP000317863">
    <property type="component" value="Unassembled WGS sequence"/>
</dbReference>
<evidence type="ECO:0000256" key="8">
    <source>
        <dbReference type="PIRNR" id="PIRNR006351"/>
    </source>
</evidence>
<accession>A0A544QY47</accession>
<dbReference type="InterPro" id="IPR003352">
    <property type="entry name" value="PTS_EIIC"/>
</dbReference>
<evidence type="ECO:0000313" key="12">
    <source>
        <dbReference type="Proteomes" id="UP000317863"/>
    </source>
</evidence>
<dbReference type="GO" id="GO:0005886">
    <property type="term" value="C:plasma membrane"/>
    <property type="evidence" value="ECO:0007669"/>
    <property type="project" value="UniProtKB-SubCell"/>
</dbReference>
<evidence type="ECO:0000259" key="10">
    <source>
        <dbReference type="PROSITE" id="PS51105"/>
    </source>
</evidence>
<feature type="transmembrane region" description="Helical" evidence="9">
    <location>
        <begin position="72"/>
        <end position="96"/>
    </location>
</feature>
<feature type="transmembrane region" description="Helical" evidence="9">
    <location>
        <begin position="224"/>
        <end position="241"/>
    </location>
</feature>
<feature type="transmembrane region" description="Helical" evidence="9">
    <location>
        <begin position="337"/>
        <end position="361"/>
    </location>
</feature>
<dbReference type="PANTHER" id="PTHR33989:SF4">
    <property type="entry name" value="PTS SYSTEM N,N'-DIACETYLCHITOBIOSE-SPECIFIC EIIC COMPONENT"/>
    <property type="match status" value="1"/>
</dbReference>
<evidence type="ECO:0000256" key="9">
    <source>
        <dbReference type="SAM" id="Phobius"/>
    </source>
</evidence>
<dbReference type="InterPro" id="IPR004501">
    <property type="entry name" value="PTS_EIIC_3"/>
</dbReference>
<dbReference type="PIRSF" id="PIRSF006351">
    <property type="entry name" value="PTS_EIIC-Cellobiose"/>
    <property type="match status" value="1"/>
</dbReference>
<evidence type="ECO:0000256" key="1">
    <source>
        <dbReference type="ARBA" id="ARBA00004651"/>
    </source>
</evidence>
<dbReference type="AlphaFoldDB" id="A0A544QY47"/>
<dbReference type="NCBIfam" id="TIGR00410">
    <property type="entry name" value="lacE"/>
    <property type="match status" value="1"/>
</dbReference>
<evidence type="ECO:0000256" key="5">
    <source>
        <dbReference type="ARBA" id="ARBA00022692"/>
    </source>
</evidence>
<keyword evidence="6 9" id="KW-1133">Transmembrane helix</keyword>
<comment type="caution">
    <text evidence="11">The sequence shown here is derived from an EMBL/GenBank/DDBJ whole genome shotgun (WGS) entry which is preliminary data.</text>
</comment>
<feature type="transmembrane region" description="Helical" evidence="9">
    <location>
        <begin position="32"/>
        <end position="52"/>
    </location>
</feature>
<name>A0A544QY47_9FIRM</name>
<reference evidence="11 12" key="1">
    <citation type="submission" date="2019-02" db="EMBL/GenBank/DDBJ databases">
        <title>Peptostreptococcaceae bacterium ZHW00191 nov., a new bacterium isolated from the human gut.</title>
        <authorList>
            <person name="Zhou H.-W."/>
            <person name="Chen X.-J."/>
        </authorList>
    </citation>
    <scope>NUCLEOTIDE SEQUENCE [LARGE SCALE GENOMIC DNA]</scope>
    <source>
        <strain evidence="11 12">ZHW00191</strain>
    </source>
</reference>
<dbReference type="EMBL" id="SGJB01000001">
    <property type="protein sequence ID" value="TQQ85667.1"/>
    <property type="molecule type" value="Genomic_DNA"/>
</dbReference>
<evidence type="ECO:0000256" key="3">
    <source>
        <dbReference type="ARBA" id="ARBA00022475"/>
    </source>
</evidence>
<feature type="transmembrane region" description="Helical" evidence="9">
    <location>
        <begin position="385"/>
        <end position="406"/>
    </location>
</feature>
<keyword evidence="2 8" id="KW-0813">Transport</keyword>
<comment type="subcellular location">
    <subcellularLocation>
        <location evidence="1">Cell membrane</location>
        <topology evidence="1">Multi-pass membrane protein</topology>
    </subcellularLocation>
</comment>